<dbReference type="EMBL" id="BNBO01000039">
    <property type="protein sequence ID" value="GHH78883.1"/>
    <property type="molecule type" value="Genomic_DNA"/>
</dbReference>
<evidence type="ECO:0000313" key="2">
    <source>
        <dbReference type="EMBL" id="GHH78883.1"/>
    </source>
</evidence>
<dbReference type="RefSeq" id="WP_190213658.1">
    <property type="nucleotide sequence ID" value="NZ_BNBO01000039.1"/>
</dbReference>
<gene>
    <name evidence="2" type="ORF">GCM10018781_55560</name>
</gene>
<feature type="compositionally biased region" description="Basic and acidic residues" evidence="1">
    <location>
        <begin position="96"/>
        <end position="107"/>
    </location>
</feature>
<accession>A0A919KZY9</accession>
<protein>
    <recommendedName>
        <fullName evidence="4">DUF2218 domain-containing protein</fullName>
    </recommendedName>
</protein>
<keyword evidence="3" id="KW-1185">Reference proteome</keyword>
<reference evidence="2" key="1">
    <citation type="journal article" date="2014" name="Int. J. Syst. Evol. Microbiol.">
        <title>Complete genome sequence of Corynebacterium casei LMG S-19264T (=DSM 44701T), isolated from a smear-ripened cheese.</title>
        <authorList>
            <consortium name="US DOE Joint Genome Institute (JGI-PGF)"/>
            <person name="Walter F."/>
            <person name="Albersmeier A."/>
            <person name="Kalinowski J."/>
            <person name="Ruckert C."/>
        </authorList>
    </citation>
    <scope>NUCLEOTIDE SEQUENCE</scope>
    <source>
        <strain evidence="2">JCM 4646</strain>
    </source>
</reference>
<dbReference type="Gene3D" id="3.30.310.50">
    <property type="entry name" value="Alpha-D-phosphohexomutase, C-terminal domain"/>
    <property type="match status" value="1"/>
</dbReference>
<reference evidence="2" key="2">
    <citation type="submission" date="2020-09" db="EMBL/GenBank/DDBJ databases">
        <authorList>
            <person name="Sun Q."/>
            <person name="Ohkuma M."/>
        </authorList>
    </citation>
    <scope>NUCLEOTIDE SEQUENCE</scope>
    <source>
        <strain evidence="2">JCM 4646</strain>
    </source>
</reference>
<dbReference type="Pfam" id="PF09981">
    <property type="entry name" value="DUF2218"/>
    <property type="match status" value="1"/>
</dbReference>
<organism evidence="2 3">
    <name type="scientific">Kitasatospora indigofera</name>
    <dbReference type="NCBI Taxonomy" id="67307"/>
    <lineage>
        <taxon>Bacteria</taxon>
        <taxon>Bacillati</taxon>
        <taxon>Actinomycetota</taxon>
        <taxon>Actinomycetes</taxon>
        <taxon>Kitasatosporales</taxon>
        <taxon>Streptomycetaceae</taxon>
        <taxon>Kitasatospora</taxon>
    </lineage>
</organism>
<dbReference type="AlphaFoldDB" id="A0A919KZY9"/>
<dbReference type="GeneID" id="95355912"/>
<sequence>MPRSVARVTTDRPARYAKQLAAHLGRRIEAHWSEETGRGELTFGAGTGTLEAAPDALLLAVEGEADQLAVLEDVVGRHLVRFGTRDELVVAWQRDNGEPGLVHRNDEPGPENAQG</sequence>
<dbReference type="Proteomes" id="UP000617734">
    <property type="component" value="Unassembled WGS sequence"/>
</dbReference>
<comment type="caution">
    <text evidence="2">The sequence shown here is derived from an EMBL/GenBank/DDBJ whole genome shotgun (WGS) entry which is preliminary data.</text>
</comment>
<name>A0A919KZY9_9ACTN</name>
<proteinExistence type="predicted"/>
<dbReference type="InterPro" id="IPR014543">
    <property type="entry name" value="UCP028291"/>
</dbReference>
<feature type="region of interest" description="Disordered" evidence="1">
    <location>
        <begin position="96"/>
        <end position="115"/>
    </location>
</feature>
<evidence type="ECO:0000256" key="1">
    <source>
        <dbReference type="SAM" id="MobiDB-lite"/>
    </source>
</evidence>
<evidence type="ECO:0008006" key="4">
    <source>
        <dbReference type="Google" id="ProtNLM"/>
    </source>
</evidence>
<evidence type="ECO:0000313" key="3">
    <source>
        <dbReference type="Proteomes" id="UP000617734"/>
    </source>
</evidence>